<dbReference type="KEGG" id="aaut:ACETAC_08790"/>
<evidence type="ECO:0000256" key="4">
    <source>
        <dbReference type="ARBA" id="ARBA00022970"/>
    </source>
</evidence>
<dbReference type="GO" id="GO:0006865">
    <property type="term" value="P:amino acid transport"/>
    <property type="evidence" value="ECO:0007669"/>
    <property type="project" value="UniProtKB-KW"/>
</dbReference>
<sequence>MKKSLKYLPLFLCIVLVFSLLSGCSKNTPSTSSANDKIKVGALFELTGQVASYGTSEYNAVKLYIDDVNKNGGLLGKQIELLKTDNKSASDESINQATKLIVQDKVVAILGPATTGATKAASSIAMDKKVPLITPSGTSLDVTVDPNTNKVKSEIFRACYTDPYQGKVMGEFAAKDLKAKNAILYIDDKSDYSKGLAQSFKEQFEKLGGKIIDKEAYVANDQDFKSALTKIKGLNADVIFVPGYYQDTAKIVRQAREMGINTPFLGGDGWDSPDLVKIAGASALNNVYYSNHFISSDPDKTVQDFIQKYKAAYGVEPDAFAALGYDSAGMLVQAIKNANSADPAKITDALSKLQNFKGVTGSITIDKQHNPIKQTVIIELKDGKQILKKKISAK</sequence>
<dbReference type="CDD" id="cd06347">
    <property type="entry name" value="PBP1_ABC_LivK_ligand_binding-like"/>
    <property type="match status" value="1"/>
</dbReference>
<evidence type="ECO:0000259" key="6">
    <source>
        <dbReference type="Pfam" id="PF13458"/>
    </source>
</evidence>
<dbReference type="InterPro" id="IPR028081">
    <property type="entry name" value="Leu-bd"/>
</dbReference>
<dbReference type="Gene3D" id="3.40.50.2300">
    <property type="match status" value="2"/>
</dbReference>
<dbReference type="PANTHER" id="PTHR30483">
    <property type="entry name" value="LEUCINE-SPECIFIC-BINDING PROTEIN"/>
    <property type="match status" value="1"/>
</dbReference>
<keyword evidence="3 5" id="KW-0732">Signal</keyword>
<evidence type="ECO:0000256" key="2">
    <source>
        <dbReference type="ARBA" id="ARBA00022448"/>
    </source>
</evidence>
<evidence type="ECO:0000256" key="1">
    <source>
        <dbReference type="ARBA" id="ARBA00010062"/>
    </source>
</evidence>
<evidence type="ECO:0000256" key="3">
    <source>
        <dbReference type="ARBA" id="ARBA00022729"/>
    </source>
</evidence>
<dbReference type="PRINTS" id="PR00337">
    <property type="entry name" value="LEUILEVALBP"/>
</dbReference>
<comment type="similarity">
    <text evidence="1">Belongs to the leucine-binding protein family.</text>
</comment>
<feature type="domain" description="Leucine-binding protein" evidence="6">
    <location>
        <begin position="37"/>
        <end position="383"/>
    </location>
</feature>
<keyword evidence="8" id="KW-1185">Reference proteome</keyword>
<dbReference type="RefSeq" id="WP_284679647.1">
    <property type="nucleotide sequence ID" value="NZ_CP060096.1"/>
</dbReference>
<evidence type="ECO:0000313" key="8">
    <source>
        <dbReference type="Proteomes" id="UP000671913"/>
    </source>
</evidence>
<feature type="chain" id="PRO_5037494134" evidence="5">
    <location>
        <begin position="23"/>
        <end position="394"/>
    </location>
</feature>
<dbReference type="InterPro" id="IPR051010">
    <property type="entry name" value="BCAA_transport"/>
</dbReference>
<proteinExistence type="inferred from homology"/>
<name>A0A975AV20_9THEO</name>
<evidence type="ECO:0000313" key="7">
    <source>
        <dbReference type="EMBL" id="QSZ26957.1"/>
    </source>
</evidence>
<reference evidence="7" key="1">
    <citation type="submission" date="2020-08" db="EMBL/GenBank/DDBJ databases">
        <title>Genomic insights into the carbon and energy metabolism of the first obligate autotrophic acetogenic bacterium Aceticella autotrophica gen. nov., sp. nov.</title>
        <authorList>
            <person name="Toshchakov S.V."/>
            <person name="Elcheninov A.G."/>
            <person name="Kublanov I.V."/>
            <person name="Frolov E.N."/>
            <person name="Lebedinsky A.V."/>
        </authorList>
    </citation>
    <scope>NUCLEOTIDE SEQUENCE</scope>
    <source>
        <strain evidence="7">3443-3Ac</strain>
    </source>
</reference>
<gene>
    <name evidence="7" type="ORF">ACETAC_08790</name>
</gene>
<dbReference type="AlphaFoldDB" id="A0A975AV20"/>
<dbReference type="Proteomes" id="UP000671913">
    <property type="component" value="Chromosome"/>
</dbReference>
<keyword evidence="4" id="KW-0029">Amino-acid transport</keyword>
<protein>
    <submittedName>
        <fullName evidence="7">ABC transporter substrate-binding protein</fullName>
    </submittedName>
</protein>
<dbReference type="SUPFAM" id="SSF53822">
    <property type="entry name" value="Periplasmic binding protein-like I"/>
    <property type="match status" value="1"/>
</dbReference>
<dbReference type="InterPro" id="IPR000709">
    <property type="entry name" value="Leu_Ile_Val-bd"/>
</dbReference>
<accession>A0A975AV20</accession>
<dbReference type="PROSITE" id="PS51257">
    <property type="entry name" value="PROKAR_LIPOPROTEIN"/>
    <property type="match status" value="1"/>
</dbReference>
<evidence type="ECO:0000256" key="5">
    <source>
        <dbReference type="SAM" id="SignalP"/>
    </source>
</evidence>
<dbReference type="Pfam" id="PF13458">
    <property type="entry name" value="Peripla_BP_6"/>
    <property type="match status" value="1"/>
</dbReference>
<dbReference type="InterPro" id="IPR028082">
    <property type="entry name" value="Peripla_BP_I"/>
</dbReference>
<dbReference type="EMBL" id="CP060096">
    <property type="protein sequence ID" value="QSZ26957.1"/>
    <property type="molecule type" value="Genomic_DNA"/>
</dbReference>
<organism evidence="7 8">
    <name type="scientific">Aceticella autotrophica</name>
    <dbReference type="NCBI Taxonomy" id="2755338"/>
    <lineage>
        <taxon>Bacteria</taxon>
        <taxon>Bacillati</taxon>
        <taxon>Bacillota</taxon>
        <taxon>Clostridia</taxon>
        <taxon>Thermoanaerobacterales</taxon>
        <taxon>Thermoanaerobacteraceae</taxon>
        <taxon>Aceticella</taxon>
    </lineage>
</organism>
<feature type="signal peptide" evidence="5">
    <location>
        <begin position="1"/>
        <end position="22"/>
    </location>
</feature>
<keyword evidence="2" id="KW-0813">Transport</keyword>
<dbReference type="PANTHER" id="PTHR30483:SF6">
    <property type="entry name" value="PERIPLASMIC BINDING PROTEIN OF ABC TRANSPORTER FOR NATURAL AMINO ACIDS"/>
    <property type="match status" value="1"/>
</dbReference>